<dbReference type="InterPro" id="IPR042263">
    <property type="entry name" value="DPH1/DPH2_1"/>
</dbReference>
<protein>
    <submittedName>
        <fullName evidence="1">Uncharacterized protein</fullName>
    </submittedName>
</protein>
<dbReference type="SFLD" id="SFLDS00032">
    <property type="entry name" value="Radical_SAM_3-amino-3-carboxyp"/>
    <property type="match status" value="1"/>
</dbReference>
<gene>
    <name evidence="1" type="ORF">FSB_LOCUS1555</name>
</gene>
<evidence type="ECO:0000313" key="1">
    <source>
        <dbReference type="EMBL" id="SPC73673.1"/>
    </source>
</evidence>
<dbReference type="PANTHER" id="PTHR10762:SF1">
    <property type="entry name" value="2-(3-AMINO-3-CARBOXYPROPYL)HISTIDINE SYNTHASE SUBUNIT 1"/>
    <property type="match status" value="1"/>
</dbReference>
<proteinExistence type="predicted"/>
<organism evidence="1">
    <name type="scientific">Fagus sylvatica</name>
    <name type="common">Beechnut</name>
    <dbReference type="NCBI Taxonomy" id="28930"/>
    <lineage>
        <taxon>Eukaryota</taxon>
        <taxon>Viridiplantae</taxon>
        <taxon>Streptophyta</taxon>
        <taxon>Embryophyta</taxon>
        <taxon>Tracheophyta</taxon>
        <taxon>Spermatophyta</taxon>
        <taxon>Magnoliopsida</taxon>
        <taxon>eudicotyledons</taxon>
        <taxon>Gunneridae</taxon>
        <taxon>Pentapetalae</taxon>
        <taxon>rosids</taxon>
        <taxon>fabids</taxon>
        <taxon>Fagales</taxon>
        <taxon>Fagaceae</taxon>
        <taxon>Fagus</taxon>
    </lineage>
</organism>
<dbReference type="GO" id="GO:0017183">
    <property type="term" value="P:protein histidyl modification to diphthamide"/>
    <property type="evidence" value="ECO:0007669"/>
    <property type="project" value="InterPro"/>
</dbReference>
<accession>A0A2N9EG03</accession>
<sequence length="692" mass="75576">MGEIGGVTILGSQIASEALPVEEFSTSSEVPMLEGTHAQDSIESELMEDSGVVPEVYSEHDNVSGHEAPTKAGTSAVVVTSVSGEHLDDINKFRSHMGDTTNLLGENDIVGSANEVAVVSGLPQPEFDVGSNVATNVISSELADFFLEDFWVPVSYLLKVIAKHNFIANCRLGAGVVQDLMEEGFDIGFTLGYLRKITHNLFVEEKPKARVTPKWFVKSQIPDSILNDAALNTAISLLPSNKFIWRVLSTSAKRIALQLPEGLLMYSLVLSDIFTSISHCFILGNVTYGACCVDDLSASALGANLLIHYTHHSWDEGVKEGRDFEGEGGKELGHCVGGGLSNGLLCSGWWGVEFLLYEEEFVSPCVEKRLSLVPDCCPDIVGSGNEAVEEEGRHQTVAVESAARGQPGLLSATRSATLRSSVLAEMDAFFREFDQMSVSSRHAEHFWIFDDVKVEFHGFRVPRGGVQFLEALWKKYGSCSAYLKLGVYIKGSMLTLLYSTAYGVLAEAAADVVVKVTDEVIAEIVENASNMQKIMIVNDVIVLGMIPKQDSQHRKVIKDMAKVHDDILMYEYKHRDVTDVADFVEIAPKIGTMIQKEMILPLSLGSAFSTPQWSRQNVRGVFVMVPRDQATHASIDLGFHKLIIVPPSRPNDSSSMVAKISRLTPLHQITLLKSEPHKKSSTLTDLGRGATP</sequence>
<dbReference type="Pfam" id="PF01866">
    <property type="entry name" value="Diphthamide_syn"/>
    <property type="match status" value="1"/>
</dbReference>
<dbReference type="Gene3D" id="3.40.50.11840">
    <property type="entry name" value="Diphthamide synthesis DPH1/DPH2 domain 1"/>
    <property type="match status" value="1"/>
</dbReference>
<dbReference type="PANTHER" id="PTHR10762">
    <property type="entry name" value="DIPHTHAMIDE BIOSYNTHESIS PROTEIN"/>
    <property type="match status" value="1"/>
</dbReference>
<dbReference type="GO" id="GO:0090560">
    <property type="term" value="F:2-(3-amino-3-carboxypropyl)histidine synthase activity"/>
    <property type="evidence" value="ECO:0007669"/>
    <property type="project" value="InterPro"/>
</dbReference>
<dbReference type="InterPro" id="IPR016435">
    <property type="entry name" value="DPH1/DPH2"/>
</dbReference>
<reference evidence="1" key="1">
    <citation type="submission" date="2018-02" db="EMBL/GenBank/DDBJ databases">
        <authorList>
            <person name="Cohen D.B."/>
            <person name="Kent A.D."/>
        </authorList>
    </citation>
    <scope>NUCLEOTIDE SEQUENCE</scope>
</reference>
<name>A0A2N9EG03_FAGSY</name>
<dbReference type="AlphaFoldDB" id="A0A2N9EG03"/>
<dbReference type="EMBL" id="OIVN01000069">
    <property type="protein sequence ID" value="SPC73673.1"/>
    <property type="molecule type" value="Genomic_DNA"/>
</dbReference>
<dbReference type="NCBIfam" id="TIGR00322">
    <property type="entry name" value="diphth2_R"/>
    <property type="match status" value="1"/>
</dbReference>